<evidence type="ECO:0000256" key="2">
    <source>
        <dbReference type="SAM" id="Phobius"/>
    </source>
</evidence>
<dbReference type="InterPro" id="IPR052173">
    <property type="entry name" value="Beta-lactam_resp_regulator"/>
</dbReference>
<keyword evidence="1" id="KW-1134">Transmembrane beta strand</keyword>
<feature type="transmembrane region" description="Helical" evidence="2">
    <location>
        <begin position="6"/>
        <end position="22"/>
    </location>
</feature>
<reference evidence="4 5" key="1">
    <citation type="submission" date="2021-04" db="EMBL/GenBank/DDBJ databases">
        <title>Mariniflexile gromovii gen. nov., sp. nov., a gliding bacterium isolated from the sea urchin Strongylocentrotus intermedius.</title>
        <authorList>
            <person name="Ko S."/>
            <person name="Le V."/>
            <person name="Ahn C.-Y."/>
            <person name="Oh H.-M."/>
        </authorList>
    </citation>
    <scope>NUCLEOTIDE SEQUENCE [LARGE SCALE GENOMIC DNA]</scope>
    <source>
        <strain evidence="4 5">KCTC 12570</strain>
    </source>
</reference>
<keyword evidence="1" id="KW-0998">Cell outer membrane</keyword>
<dbReference type="InterPro" id="IPR008756">
    <property type="entry name" value="Peptidase_M56"/>
</dbReference>
<feature type="transmembrane region" description="Helical" evidence="2">
    <location>
        <begin position="34"/>
        <end position="54"/>
    </location>
</feature>
<feature type="transmembrane region" description="Helical" evidence="2">
    <location>
        <begin position="171"/>
        <end position="190"/>
    </location>
</feature>
<dbReference type="Pfam" id="PF05569">
    <property type="entry name" value="Peptidase_M56"/>
    <property type="match status" value="1"/>
</dbReference>
<dbReference type="InterPro" id="IPR037066">
    <property type="entry name" value="Plug_dom_sf"/>
</dbReference>
<feature type="transmembrane region" description="Helical" evidence="2">
    <location>
        <begin position="124"/>
        <end position="142"/>
    </location>
</feature>
<keyword evidence="1 2" id="KW-0812">Transmembrane</keyword>
<dbReference type="PANTHER" id="PTHR34978">
    <property type="entry name" value="POSSIBLE SENSOR-TRANSDUCER PROTEIN BLAR"/>
    <property type="match status" value="1"/>
</dbReference>
<dbReference type="Gene3D" id="2.170.130.10">
    <property type="entry name" value="TonB-dependent receptor, plug domain"/>
    <property type="match status" value="2"/>
</dbReference>
<evidence type="ECO:0000313" key="4">
    <source>
        <dbReference type="EMBL" id="MBP0905728.1"/>
    </source>
</evidence>
<proteinExistence type="inferred from homology"/>
<sequence length="651" mass="74069">MEYLLKVSAVVVIFYLSYKIFLQRETFFEQNRWFLLMGLITAFLLPFLVIPVYVEATPVDFSNYIFETAITVENPEKPFNILDYLPVVYGLGVLFFSVRFLVQFTSLTLVIFKNKAEKISGFRYIITAHKVSPFSFFKWIVYNPEQFSSSELEQIITHEKVHANQLHSFDILLTHLGCIALWFNPFIWLYNKDLKQNLEFIADNIAATKTDCKKNYQYTLLKTSMPSHQMALSNPFYNSLIKKRIVMLHKSKSKKINLIKYALVMPLLAAFLMSFNTEEVYVEQQKPSPEASTENDVIKVIISKEFTEADLENLQKELKLEGYTAKFKGIKRNNKNEITAIKIEVTSKSSNANYSIDGDEAISPIKISLNNNNISIGNGNMMKEKHVVIISDEEEDEEDKIVHTGREKKVIVISSDDDDDTIVKEEIIIKNGDTIKHNKNSGNDLKTWKITVGKNAASDTISFHPSNSQPSKKRVGLNWVSDEDKKVSFHTKSESKVKILTSGDKEPLFIVDGKEITKEEFQSLDQNDIGTITLLTDTNATKAYGDRGKDGVFILTTKKEYKIEMNNGSKVNKATSMKEGNLTSYDGNAILKVKNEGTLVFIDGKEKTLKEAEQLSPENIETINVLKRKEATKKFGEKAKNGVVEITTKKK</sequence>
<keyword evidence="1" id="KW-0813">Transport</keyword>
<evidence type="ECO:0000259" key="3">
    <source>
        <dbReference type="Pfam" id="PF05569"/>
    </source>
</evidence>
<dbReference type="PROSITE" id="PS52016">
    <property type="entry name" value="TONB_DEPENDENT_REC_3"/>
    <property type="match status" value="1"/>
</dbReference>
<feature type="transmembrane region" description="Helical" evidence="2">
    <location>
        <begin position="258"/>
        <end position="275"/>
    </location>
</feature>
<protein>
    <recommendedName>
        <fullName evidence="3">Peptidase M56 domain-containing protein</fullName>
    </recommendedName>
</protein>
<dbReference type="Proteomes" id="UP000670776">
    <property type="component" value="Unassembled WGS sequence"/>
</dbReference>
<keyword evidence="2" id="KW-1133">Transmembrane helix</keyword>
<feature type="transmembrane region" description="Helical" evidence="2">
    <location>
        <begin position="87"/>
        <end position="112"/>
    </location>
</feature>
<dbReference type="EMBL" id="JAGJCB010000029">
    <property type="protein sequence ID" value="MBP0905728.1"/>
    <property type="molecule type" value="Genomic_DNA"/>
</dbReference>
<name>A0ABS4BZ88_9FLAO</name>
<comment type="subcellular location">
    <subcellularLocation>
        <location evidence="1">Cell outer membrane</location>
        <topology evidence="1">Multi-pass membrane protein</topology>
    </subcellularLocation>
</comment>
<comment type="caution">
    <text evidence="4">The sequence shown here is derived from an EMBL/GenBank/DDBJ whole genome shotgun (WGS) entry which is preliminary data.</text>
</comment>
<gene>
    <name evidence="4" type="ORF">J8H85_18020</name>
</gene>
<dbReference type="InterPro" id="IPR039426">
    <property type="entry name" value="TonB-dep_rcpt-like"/>
</dbReference>
<accession>A0ABS4BZ88</accession>
<keyword evidence="5" id="KW-1185">Reference proteome</keyword>
<evidence type="ECO:0000256" key="1">
    <source>
        <dbReference type="PROSITE-ProRule" id="PRU01360"/>
    </source>
</evidence>
<comment type="similarity">
    <text evidence="1">Belongs to the TonB-dependent receptor family.</text>
</comment>
<dbReference type="PANTHER" id="PTHR34978:SF3">
    <property type="entry name" value="SLR0241 PROTEIN"/>
    <property type="match status" value="1"/>
</dbReference>
<feature type="domain" description="Peptidase M56" evidence="3">
    <location>
        <begin position="145"/>
        <end position="248"/>
    </location>
</feature>
<evidence type="ECO:0000313" key="5">
    <source>
        <dbReference type="Proteomes" id="UP000670776"/>
    </source>
</evidence>
<dbReference type="CDD" id="cd07341">
    <property type="entry name" value="M56_BlaR1_MecR1_like"/>
    <property type="match status" value="1"/>
</dbReference>
<dbReference type="RefSeq" id="WP_209656992.1">
    <property type="nucleotide sequence ID" value="NZ_JAGJCB010000029.1"/>
</dbReference>
<organism evidence="4 5">
    <name type="scientific">Mariniflexile gromovii</name>
    <dbReference type="NCBI Taxonomy" id="362523"/>
    <lineage>
        <taxon>Bacteria</taxon>
        <taxon>Pseudomonadati</taxon>
        <taxon>Bacteroidota</taxon>
        <taxon>Flavobacteriia</taxon>
        <taxon>Flavobacteriales</taxon>
        <taxon>Flavobacteriaceae</taxon>
        <taxon>Mariniflexile</taxon>
    </lineage>
</organism>
<keyword evidence="1 2" id="KW-0472">Membrane</keyword>